<comment type="similarity">
    <text evidence="3">Belongs to the cytochrome P450 family.</text>
</comment>
<keyword evidence="9" id="KW-1133">Transmembrane helix</keyword>
<keyword evidence="4 8" id="KW-0349">Heme</keyword>
<dbReference type="PRINTS" id="PR00385">
    <property type="entry name" value="P450"/>
</dbReference>
<evidence type="ECO:0000256" key="8">
    <source>
        <dbReference type="PIRSR" id="PIRSR602401-1"/>
    </source>
</evidence>
<keyword evidence="9" id="KW-0812">Transmembrane</keyword>
<sequence length="539" mass="59423">MSSSTLADALASLTSLTTATALATILSGLAVLWMSREAKQRFWFSFSNLPGPRADSFMRGSFPSLLAKETGQTTREWFDKYGPTIQWRSLLYTPNILTCDLGLASYVLSHDDEFGRSKSHEADFRRLLGDRSLMTVDRSDHKRLRKIMAPAFGVGPMSDQWPIFLHQARRLVDKVGPEGRQIGASSFMGMFTTDVMGMASSGTNLGAMDGAPNELYTAWMGILQTTRLRGVLWQIKTKLAIPGTWLHSERVLGKSKDTFQRIGDDIVQTRKRELLGEGHEVTRSDFGSKNVISTLLKANMAQDVKDSSRMSDEELVSLLSTLILASTVTTTSTLIWCLSLLATRPETQARLRAEVMDMEDEPTMNDISKLPFLEAFVRELLRLNSAAPTITRHTHKTVTVPLSTPIVGKNGSLIHAVTIDKGTDINIAVPSVNTSKEIYGPDAEEFRPERFMDGAVKATGLPSIWGQSLTFSAGTRPCLGFRFAIMQVKATVFALLRSFEVSQPEGQEVVRMGMIASSKTIVKGTNKSDIPIIFKPLSS</sequence>
<evidence type="ECO:0000256" key="6">
    <source>
        <dbReference type="ARBA" id="ARBA00023004"/>
    </source>
</evidence>
<dbReference type="Proteomes" id="UP000193218">
    <property type="component" value="Unassembled WGS sequence"/>
</dbReference>
<keyword evidence="9" id="KW-0472">Membrane</keyword>
<dbReference type="Pfam" id="PF00067">
    <property type="entry name" value="p450"/>
    <property type="match status" value="1"/>
</dbReference>
<dbReference type="GO" id="GO:0016705">
    <property type="term" value="F:oxidoreductase activity, acting on paired donors, with incorporation or reduction of molecular oxygen"/>
    <property type="evidence" value="ECO:0007669"/>
    <property type="project" value="InterPro"/>
</dbReference>
<keyword evidence="5" id="KW-0560">Oxidoreductase</keyword>
<dbReference type="PANTHER" id="PTHR24305:SF166">
    <property type="entry name" value="CYTOCHROME P450 12A4, MITOCHONDRIAL-RELATED"/>
    <property type="match status" value="1"/>
</dbReference>
<dbReference type="InterPro" id="IPR050121">
    <property type="entry name" value="Cytochrome_P450_monoxygenase"/>
</dbReference>
<dbReference type="Gene3D" id="1.10.630.10">
    <property type="entry name" value="Cytochrome P450"/>
    <property type="match status" value="1"/>
</dbReference>
<name>A0A1Y1UFM9_9TREE</name>
<organism evidence="10 11">
    <name type="scientific">Kockovaella imperatae</name>
    <dbReference type="NCBI Taxonomy" id="4999"/>
    <lineage>
        <taxon>Eukaryota</taxon>
        <taxon>Fungi</taxon>
        <taxon>Dikarya</taxon>
        <taxon>Basidiomycota</taxon>
        <taxon>Agaricomycotina</taxon>
        <taxon>Tremellomycetes</taxon>
        <taxon>Tremellales</taxon>
        <taxon>Cuniculitremaceae</taxon>
        <taxon>Kockovaella</taxon>
    </lineage>
</organism>
<dbReference type="InterPro" id="IPR001128">
    <property type="entry name" value="Cyt_P450"/>
</dbReference>
<dbReference type="InterPro" id="IPR036396">
    <property type="entry name" value="Cyt_P450_sf"/>
</dbReference>
<feature type="binding site" description="axial binding residue" evidence="8">
    <location>
        <position position="478"/>
    </location>
    <ligand>
        <name>heme</name>
        <dbReference type="ChEBI" id="CHEBI:30413"/>
    </ligand>
    <ligandPart>
        <name>Fe</name>
        <dbReference type="ChEBI" id="CHEBI:18248"/>
    </ligandPart>
</feature>
<accession>A0A1Y1UFM9</accession>
<gene>
    <name evidence="10" type="ORF">BD324DRAFT_651333</name>
</gene>
<dbReference type="EMBL" id="NBSH01000007">
    <property type="protein sequence ID" value="ORX36853.1"/>
    <property type="molecule type" value="Genomic_DNA"/>
</dbReference>
<protein>
    <submittedName>
        <fullName evidence="10">Cytochrome P450</fullName>
    </submittedName>
</protein>
<dbReference type="GO" id="GO:0020037">
    <property type="term" value="F:heme binding"/>
    <property type="evidence" value="ECO:0007669"/>
    <property type="project" value="InterPro"/>
</dbReference>
<keyword evidence="11" id="KW-1185">Reference proteome</keyword>
<proteinExistence type="inferred from homology"/>
<evidence type="ECO:0000313" key="11">
    <source>
        <dbReference type="Proteomes" id="UP000193218"/>
    </source>
</evidence>
<dbReference type="GO" id="GO:0004497">
    <property type="term" value="F:monooxygenase activity"/>
    <property type="evidence" value="ECO:0007669"/>
    <property type="project" value="UniProtKB-KW"/>
</dbReference>
<dbReference type="PRINTS" id="PR00463">
    <property type="entry name" value="EP450I"/>
</dbReference>
<dbReference type="GeneID" id="33560125"/>
<dbReference type="OrthoDB" id="1470350at2759"/>
<keyword evidence="8" id="KW-0479">Metal-binding</keyword>
<dbReference type="InParanoid" id="A0A1Y1UFM9"/>
<evidence type="ECO:0000256" key="5">
    <source>
        <dbReference type="ARBA" id="ARBA00023002"/>
    </source>
</evidence>
<evidence type="ECO:0000256" key="9">
    <source>
        <dbReference type="SAM" id="Phobius"/>
    </source>
</evidence>
<comment type="pathway">
    <text evidence="2">Secondary metabolite biosynthesis.</text>
</comment>
<reference evidence="10 11" key="1">
    <citation type="submission" date="2017-03" db="EMBL/GenBank/DDBJ databases">
        <title>Widespread Adenine N6-methylation of Active Genes in Fungi.</title>
        <authorList>
            <consortium name="DOE Joint Genome Institute"/>
            <person name="Mondo S.J."/>
            <person name="Dannebaum R.O."/>
            <person name="Kuo R.C."/>
            <person name="Louie K.B."/>
            <person name="Bewick A.J."/>
            <person name="Labutti K."/>
            <person name="Haridas S."/>
            <person name="Kuo A."/>
            <person name="Salamov A."/>
            <person name="Ahrendt S.R."/>
            <person name="Lau R."/>
            <person name="Bowen B.P."/>
            <person name="Lipzen A."/>
            <person name="Sullivan W."/>
            <person name="Andreopoulos W.B."/>
            <person name="Clum A."/>
            <person name="Lindquist E."/>
            <person name="Daum C."/>
            <person name="Northen T.R."/>
            <person name="Ramamoorthy G."/>
            <person name="Schmitz R.J."/>
            <person name="Gryganskyi A."/>
            <person name="Culley D."/>
            <person name="Magnuson J."/>
            <person name="James T.Y."/>
            <person name="O'Malley M.A."/>
            <person name="Stajich J.E."/>
            <person name="Spatafora J.W."/>
            <person name="Visel A."/>
            <person name="Grigoriev I.V."/>
        </authorList>
    </citation>
    <scope>NUCLEOTIDE SEQUENCE [LARGE SCALE GENOMIC DNA]</scope>
    <source>
        <strain evidence="10 11">NRRL Y-17943</strain>
    </source>
</reference>
<evidence type="ECO:0000256" key="1">
    <source>
        <dbReference type="ARBA" id="ARBA00001971"/>
    </source>
</evidence>
<dbReference type="GO" id="GO:0005506">
    <property type="term" value="F:iron ion binding"/>
    <property type="evidence" value="ECO:0007669"/>
    <property type="project" value="InterPro"/>
</dbReference>
<dbReference type="InterPro" id="IPR002401">
    <property type="entry name" value="Cyt_P450_E_grp-I"/>
</dbReference>
<evidence type="ECO:0000256" key="4">
    <source>
        <dbReference type="ARBA" id="ARBA00022617"/>
    </source>
</evidence>
<dbReference type="PANTHER" id="PTHR24305">
    <property type="entry name" value="CYTOCHROME P450"/>
    <property type="match status" value="1"/>
</dbReference>
<dbReference type="STRING" id="4999.A0A1Y1UFM9"/>
<dbReference type="AlphaFoldDB" id="A0A1Y1UFM9"/>
<keyword evidence="7" id="KW-0503">Monooxygenase</keyword>
<comment type="cofactor">
    <cofactor evidence="1 8">
        <name>heme</name>
        <dbReference type="ChEBI" id="CHEBI:30413"/>
    </cofactor>
</comment>
<dbReference type="RefSeq" id="XP_021870922.1">
    <property type="nucleotide sequence ID" value="XM_022018316.1"/>
</dbReference>
<evidence type="ECO:0000256" key="3">
    <source>
        <dbReference type="ARBA" id="ARBA00010617"/>
    </source>
</evidence>
<feature type="transmembrane region" description="Helical" evidence="9">
    <location>
        <begin position="12"/>
        <end position="34"/>
    </location>
</feature>
<dbReference type="SUPFAM" id="SSF48264">
    <property type="entry name" value="Cytochrome P450"/>
    <property type="match status" value="1"/>
</dbReference>
<evidence type="ECO:0000313" key="10">
    <source>
        <dbReference type="EMBL" id="ORX36853.1"/>
    </source>
</evidence>
<keyword evidence="6 8" id="KW-0408">Iron</keyword>
<comment type="caution">
    <text evidence="10">The sequence shown here is derived from an EMBL/GenBank/DDBJ whole genome shotgun (WGS) entry which is preliminary data.</text>
</comment>
<evidence type="ECO:0000256" key="2">
    <source>
        <dbReference type="ARBA" id="ARBA00005179"/>
    </source>
</evidence>
<evidence type="ECO:0000256" key="7">
    <source>
        <dbReference type="ARBA" id="ARBA00023033"/>
    </source>
</evidence>